<comment type="caution">
    <text evidence="1">The sequence shown here is derived from an EMBL/GenBank/DDBJ whole genome shotgun (WGS) entry which is preliminary data.</text>
</comment>
<protein>
    <submittedName>
        <fullName evidence="1">Uncharacterized protein</fullName>
    </submittedName>
</protein>
<keyword evidence="2" id="KW-1185">Reference proteome</keyword>
<dbReference type="EMBL" id="LVLH01000030">
    <property type="protein sequence ID" value="OAB48920.1"/>
    <property type="molecule type" value="Genomic_DNA"/>
</dbReference>
<accession>A0A168RF52</accession>
<reference evidence="1 2" key="1">
    <citation type="submission" date="2016-03" db="EMBL/GenBank/DDBJ databases">
        <title>Genome sequence of Mycoplasma gallinarum strain Mgn_IPT.</title>
        <authorList>
            <person name="Yacoub E."/>
            <person name="Sirand-Pugnet P."/>
            <person name="Barre A."/>
            <person name="Maurier F."/>
            <person name="Blanchard A."/>
            <person name="Ben Abdelmoumen B.M."/>
        </authorList>
    </citation>
    <scope>NUCLEOTIDE SEQUENCE [LARGE SCALE GENOMIC DNA]</scope>
    <source>
        <strain evidence="1 2">Mgn_IPT</strain>
    </source>
</reference>
<dbReference type="AlphaFoldDB" id="A0A168RF52"/>
<dbReference type="RefSeq" id="WP_063626128.1">
    <property type="nucleotide sequence ID" value="NZ_LVLH01000030.1"/>
</dbReference>
<evidence type="ECO:0000313" key="2">
    <source>
        <dbReference type="Proteomes" id="UP000076983"/>
    </source>
</evidence>
<dbReference type="PATRIC" id="fig|29557.3.peg.320"/>
<name>A0A168RF52_9BACT</name>
<proteinExistence type="predicted"/>
<gene>
    <name evidence="1" type="ORF">MGALLINA_03340</name>
</gene>
<sequence length="371" mass="45060">MKKIDLNLNKNIFSLLIEFECYDDLFILKERPNLTKYLNSYNLIFKSLKNNENKMQKICDEINDWFNFFNKNKKINSYNYSECLFSENVLKETKILNIDEKFIEKLNNEQDFKILPNILLFQLNKNKFNISETNNYCLKIDLEINSDNLLKTIIEDNLNYMNGNKNHNFYELIKKNVFLILKNHFSEIKNLYFFNMDKINETYLYVMNWKFKSEKLAIKDLEITNKIKKINFEKNIRFFQDANENKFFDFIKTSALDLYCFCINSKINHSINKLENWTKKAEFWVDKLKREFNSLSSSDKQRKKGYLNNINPIDFEVNKNKNPFEEKYSNLINEIWEKTEDYIDECNFWINFFDDLEIPKFLNKIPILRKV</sequence>
<dbReference type="Proteomes" id="UP000076983">
    <property type="component" value="Unassembled WGS sequence"/>
</dbReference>
<evidence type="ECO:0000313" key="1">
    <source>
        <dbReference type="EMBL" id="OAB48920.1"/>
    </source>
</evidence>
<organism evidence="1 2">
    <name type="scientific">Mycoplasmopsis gallinarum</name>
    <dbReference type="NCBI Taxonomy" id="29557"/>
    <lineage>
        <taxon>Bacteria</taxon>
        <taxon>Bacillati</taxon>
        <taxon>Mycoplasmatota</taxon>
        <taxon>Mycoplasmoidales</taxon>
        <taxon>Metamycoplasmataceae</taxon>
        <taxon>Mycoplasmopsis</taxon>
    </lineage>
</organism>